<dbReference type="EMBL" id="PXVC01000001">
    <property type="protein sequence ID" value="PSI02855.1"/>
    <property type="molecule type" value="Genomic_DNA"/>
</dbReference>
<sequence length="64" mass="7239">MKAPKKLPDHLKFEESTLRAAASVLFRRLIGGGMKAEEAASFICDQLKQHLINEHKTDMECLNK</sequence>
<name>A0A2P7EHZ8_9SYNE</name>
<evidence type="ECO:0000313" key="2">
    <source>
        <dbReference type="Proteomes" id="UP000240206"/>
    </source>
</evidence>
<comment type="caution">
    <text evidence="1">The sequence shown here is derived from an EMBL/GenBank/DDBJ whole genome shotgun (WGS) entry which is preliminary data.</text>
</comment>
<keyword evidence="2" id="KW-1185">Reference proteome</keyword>
<evidence type="ECO:0000313" key="1">
    <source>
        <dbReference type="EMBL" id="PSI02855.1"/>
    </source>
</evidence>
<protein>
    <submittedName>
        <fullName evidence="1">Uncharacterized protein</fullName>
    </submittedName>
</protein>
<accession>A0A2P7EHZ8</accession>
<reference evidence="2" key="1">
    <citation type="submission" date="2018-03" db="EMBL/GenBank/DDBJ databases">
        <title>Ecological and genomic features of two cosmopolitan and abundant freshwater picocyanobacteria.</title>
        <authorList>
            <person name="Cabello-Yeves P.J."/>
            <person name="Picazo A."/>
            <person name="Camacho A."/>
            <person name="Callieri C."/>
            <person name="Rosselli R."/>
            <person name="Roda-Garcia J."/>
            <person name="Coutinho F.H."/>
            <person name="Rodriguez-Valera F."/>
        </authorList>
    </citation>
    <scope>NUCLEOTIDE SEQUENCE [LARGE SCALE GENOMIC DNA]</scope>
    <source>
        <strain evidence="2">Tous</strain>
    </source>
</reference>
<gene>
    <name evidence="1" type="ORF">C7K08_00230</name>
</gene>
<proteinExistence type="predicted"/>
<dbReference type="AlphaFoldDB" id="A0A2P7EHZ8"/>
<dbReference type="STRING" id="1910958.BTM30_03835"/>
<organism evidence="1 2">
    <name type="scientific">Synechococcus lacustris str. Tous</name>
    <dbReference type="NCBI Taxonomy" id="1910958"/>
    <lineage>
        <taxon>Bacteria</taxon>
        <taxon>Bacillati</taxon>
        <taxon>Cyanobacteriota</taxon>
        <taxon>Cyanophyceae</taxon>
        <taxon>Synechococcales</taxon>
        <taxon>Synechococcaceae</taxon>
        <taxon>Synechococcus</taxon>
    </lineage>
</organism>
<dbReference type="Proteomes" id="UP000240206">
    <property type="component" value="Unassembled WGS sequence"/>
</dbReference>